<feature type="compositionally biased region" description="Polar residues" evidence="1">
    <location>
        <begin position="541"/>
        <end position="550"/>
    </location>
</feature>
<protein>
    <recommendedName>
        <fullName evidence="4">TFIIS N-terminal domain-containing protein</fullName>
    </recommendedName>
</protein>
<proteinExistence type="predicted"/>
<reference evidence="3" key="1">
    <citation type="submission" date="2021-01" db="EMBL/GenBank/DDBJ databases">
        <authorList>
            <person name="Corre E."/>
            <person name="Pelletier E."/>
            <person name="Niang G."/>
            <person name="Scheremetjew M."/>
            <person name="Finn R."/>
            <person name="Kale V."/>
            <person name="Holt S."/>
            <person name="Cochrane G."/>
            <person name="Meng A."/>
            <person name="Brown T."/>
            <person name="Cohen L."/>
        </authorList>
    </citation>
    <scope>NUCLEOTIDE SEQUENCE</scope>
    <source>
        <strain evidence="3">CCMP1897</strain>
    </source>
</reference>
<feature type="compositionally biased region" description="Basic and acidic residues" evidence="1">
    <location>
        <begin position="494"/>
        <end position="509"/>
    </location>
</feature>
<dbReference type="AlphaFoldDB" id="A0A6U9QTV4"/>
<dbReference type="InterPro" id="IPR035441">
    <property type="entry name" value="TFIIS/LEDGF_dom_sf"/>
</dbReference>
<name>A0A6U9QTV4_9CHLO</name>
<dbReference type="SUPFAM" id="SSF47676">
    <property type="entry name" value="Conserved domain common to transcription factors TFIIS, elongin A, CRSP70"/>
    <property type="match status" value="1"/>
</dbReference>
<evidence type="ECO:0000313" key="3">
    <source>
        <dbReference type="EMBL" id="CAE0609347.1"/>
    </source>
</evidence>
<feature type="region of interest" description="Disordered" evidence="1">
    <location>
        <begin position="204"/>
        <end position="241"/>
    </location>
</feature>
<evidence type="ECO:0008006" key="4">
    <source>
        <dbReference type="Google" id="ProtNLM"/>
    </source>
</evidence>
<gene>
    <name evidence="2" type="ORF">PSAL00342_LOCUS3158</name>
    <name evidence="3" type="ORF">PSAL00342_LOCUS3166</name>
</gene>
<feature type="region of interest" description="Disordered" evidence="1">
    <location>
        <begin position="476"/>
        <end position="648"/>
    </location>
</feature>
<dbReference type="EMBL" id="HBIS01003507">
    <property type="protein sequence ID" value="CAE0609339.1"/>
    <property type="molecule type" value="Transcribed_RNA"/>
</dbReference>
<feature type="compositionally biased region" description="Basic and acidic residues" evidence="1">
    <location>
        <begin position="558"/>
        <end position="580"/>
    </location>
</feature>
<organism evidence="3">
    <name type="scientific">Picocystis salinarum</name>
    <dbReference type="NCBI Taxonomy" id="88271"/>
    <lineage>
        <taxon>Eukaryota</taxon>
        <taxon>Viridiplantae</taxon>
        <taxon>Chlorophyta</taxon>
        <taxon>Picocystophyceae</taxon>
        <taxon>Picocystales</taxon>
        <taxon>Picocystaceae</taxon>
        <taxon>Picocystis</taxon>
    </lineage>
</organism>
<evidence type="ECO:0000313" key="2">
    <source>
        <dbReference type="EMBL" id="CAE0609339.1"/>
    </source>
</evidence>
<dbReference type="EMBL" id="HBIS01003515">
    <property type="protein sequence ID" value="CAE0609347.1"/>
    <property type="molecule type" value="Transcribed_RNA"/>
</dbReference>
<evidence type="ECO:0000256" key="1">
    <source>
        <dbReference type="SAM" id="MobiDB-lite"/>
    </source>
</evidence>
<sequence>MADEVDEREAVYVGYQERRTAGKKGKVLEYYLVEEDGKETLCAVGEETTQGDAHYFYTNVKDFTKHGILACHNRKELHQWLDAIIAGSGRTGQETNQNNEEAGDVKKTEYVSYRQEKFLFSDGRKGIRFYLVDKDGNSVPAVLGEERDTRDGHYMYRREETFMEGTPLCCGNLAGVHKWIRELLTCEGVEDMIERGMFKRSAFGGNNAKRHRSDSRSTSKVSLSDRGAAGNKVERAKKHAEEFSKREKAKYEVKSWLHHHSTNRTTDEVNQILPIIQETNADAGVLIDALKKLGNIYISLPVFSGTGVAEKVADLKQHPCMQVAEMASSIQDQWRRQMARKIAILTTVFRPQVEILAAKSQAETAALPKVPGQQDLVIKNPPVQPPDQIEETPLIQKKRLVDAMATSPKVIRPVIPPSPSTPKVVKRALPPPSSQKLPLGKGRKLCEWCNLVVGSPTRICPYCQARLPLKTDVKISKSSGQRGVAKKVPVGKADQLHDTSRVSKRRSEAYDATESIYNPSADEVRAVPSTSGRRRSTRESQQPLESSLGSKRTARRLHLLEKNSIREGVGKSGRDNRHLGQEITEAADSRKGRGTIIRQRRGNVSDGSTHQKRGADSETAVHGRPRKRKGEELESHVQQMPAGKKGAALTERGTPNNFVASLPTKPSNVDELANFLDGCRDVIQGSPHDAMEQLVKEVVASSSGIFASLPNSENLLKRLKRLENKVASIHSAYRVSDQTQVKREIITLIDNLIRVLNKSG</sequence>
<dbReference type="Gene3D" id="1.20.930.10">
    <property type="entry name" value="Conserved domain common to transcription factors TFIIS, elongin A, CRSP70"/>
    <property type="match status" value="1"/>
</dbReference>
<accession>A0A6U9QTV4</accession>
<feature type="region of interest" description="Disordered" evidence="1">
    <location>
        <begin position="411"/>
        <end position="438"/>
    </location>
</feature>